<protein>
    <submittedName>
        <fullName evidence="8">Sigma-70 factor</fullName>
    </submittedName>
</protein>
<keyword evidence="5" id="KW-1133">Transmembrane helix</keyword>
<evidence type="ECO:0000313" key="8">
    <source>
        <dbReference type="EMBL" id="ORE89302.1"/>
    </source>
</evidence>
<keyword evidence="7" id="KW-0813">Transport</keyword>
<dbReference type="GO" id="GO:0015031">
    <property type="term" value="P:protein transport"/>
    <property type="evidence" value="ECO:0007669"/>
    <property type="project" value="UniProtKB-KW"/>
</dbReference>
<name>A0A1Y1SHZ7_9GAMM</name>
<reference evidence="8 9" key="1">
    <citation type="submission" date="2013-04" db="EMBL/GenBank/DDBJ databases">
        <title>Oceanococcus atlanticus 22II-S10r2 Genome Sequencing.</title>
        <authorList>
            <person name="Lai Q."/>
            <person name="Li G."/>
            <person name="Shao Z."/>
        </authorList>
    </citation>
    <scope>NUCLEOTIDE SEQUENCE [LARGE SCALE GENOMIC DNA]</scope>
    <source>
        <strain evidence="8 9">22II-S10r2</strain>
    </source>
</reference>
<comment type="subcellular location">
    <subcellularLocation>
        <location evidence="1">Cell membrane</location>
        <topology evidence="1">Single-pass membrane protein</topology>
    </subcellularLocation>
    <subcellularLocation>
        <location evidence="7">Cell membrane</location>
        <topology evidence="7">Single-pass type II membrane protein</topology>
    </subcellularLocation>
</comment>
<comment type="caution">
    <text evidence="8">The sequence shown here is derived from an EMBL/GenBank/DDBJ whole genome shotgun (WGS) entry which is preliminary data.</text>
</comment>
<dbReference type="RefSeq" id="WP_083560303.1">
    <property type="nucleotide sequence ID" value="NZ_AQQV01000001.1"/>
</dbReference>
<evidence type="ECO:0000256" key="7">
    <source>
        <dbReference type="RuleBase" id="RU003879"/>
    </source>
</evidence>
<dbReference type="EMBL" id="AQQV01000001">
    <property type="protein sequence ID" value="ORE89302.1"/>
    <property type="molecule type" value="Genomic_DNA"/>
</dbReference>
<dbReference type="STRING" id="1317117.ATO7_05465"/>
<dbReference type="Pfam" id="PF02472">
    <property type="entry name" value="ExbD"/>
    <property type="match status" value="1"/>
</dbReference>
<dbReference type="AlphaFoldDB" id="A0A1Y1SHZ7"/>
<evidence type="ECO:0000256" key="2">
    <source>
        <dbReference type="ARBA" id="ARBA00005811"/>
    </source>
</evidence>
<gene>
    <name evidence="8" type="ORF">ATO7_05465</name>
</gene>
<organism evidence="8 9">
    <name type="scientific">Oceanococcus atlanticus</name>
    <dbReference type="NCBI Taxonomy" id="1317117"/>
    <lineage>
        <taxon>Bacteria</taxon>
        <taxon>Pseudomonadati</taxon>
        <taxon>Pseudomonadota</taxon>
        <taxon>Gammaproteobacteria</taxon>
        <taxon>Chromatiales</taxon>
        <taxon>Oceanococcaceae</taxon>
        <taxon>Oceanococcus</taxon>
    </lineage>
</organism>
<keyword evidence="9" id="KW-1185">Reference proteome</keyword>
<keyword evidence="7" id="KW-0653">Protein transport</keyword>
<evidence type="ECO:0000256" key="3">
    <source>
        <dbReference type="ARBA" id="ARBA00022475"/>
    </source>
</evidence>
<keyword evidence="4 7" id="KW-0812">Transmembrane</keyword>
<accession>A0A1Y1SHZ7</accession>
<evidence type="ECO:0000313" key="9">
    <source>
        <dbReference type="Proteomes" id="UP000192342"/>
    </source>
</evidence>
<dbReference type="OrthoDB" id="5294637at2"/>
<evidence type="ECO:0000256" key="5">
    <source>
        <dbReference type="ARBA" id="ARBA00022989"/>
    </source>
</evidence>
<sequence length="174" mass="19067">MNQTRRAHRMEVRAMNKNRVGSLNLVSLMDIFTILVFFLLAQSAAVEVLPNAENLELPESLATERARETVLVMITEKDILVNGQAVMPTAEASRSSGDLSALRTALEAQAERVVKVGDSDEQDRGEITIMADKGLPYALIKKVMLTCTQAQYGLLSFAVLQRDQDTVNLGGTSE</sequence>
<comment type="similarity">
    <text evidence="2 7">Belongs to the ExbD/TolR family.</text>
</comment>
<evidence type="ECO:0000256" key="6">
    <source>
        <dbReference type="ARBA" id="ARBA00023136"/>
    </source>
</evidence>
<dbReference type="GO" id="GO:0005886">
    <property type="term" value="C:plasma membrane"/>
    <property type="evidence" value="ECO:0007669"/>
    <property type="project" value="UniProtKB-SubCell"/>
</dbReference>
<keyword evidence="6" id="KW-0472">Membrane</keyword>
<keyword evidence="3" id="KW-1003">Cell membrane</keyword>
<dbReference type="GO" id="GO:0022857">
    <property type="term" value="F:transmembrane transporter activity"/>
    <property type="evidence" value="ECO:0007669"/>
    <property type="project" value="InterPro"/>
</dbReference>
<dbReference type="InterPro" id="IPR003400">
    <property type="entry name" value="ExbD"/>
</dbReference>
<proteinExistence type="inferred from homology"/>
<dbReference type="Proteomes" id="UP000192342">
    <property type="component" value="Unassembled WGS sequence"/>
</dbReference>
<evidence type="ECO:0000256" key="4">
    <source>
        <dbReference type="ARBA" id="ARBA00022692"/>
    </source>
</evidence>
<evidence type="ECO:0000256" key="1">
    <source>
        <dbReference type="ARBA" id="ARBA00004162"/>
    </source>
</evidence>